<dbReference type="GO" id="GO:0005886">
    <property type="term" value="C:plasma membrane"/>
    <property type="evidence" value="ECO:0007669"/>
    <property type="project" value="UniProtKB-SubCell"/>
</dbReference>
<feature type="transmembrane region" description="Helical" evidence="15">
    <location>
        <begin position="295"/>
        <end position="317"/>
    </location>
</feature>
<feature type="transmembrane region" description="Helical" evidence="15">
    <location>
        <begin position="407"/>
        <end position="424"/>
    </location>
</feature>
<feature type="transmembrane region" description="Helical" evidence="15">
    <location>
        <begin position="224"/>
        <end position="242"/>
    </location>
</feature>
<evidence type="ECO:0000256" key="4">
    <source>
        <dbReference type="ARBA" id="ARBA00022448"/>
    </source>
</evidence>
<feature type="domain" description="Cation/H+ exchanger transmembrane" evidence="17">
    <location>
        <begin position="66"/>
        <end position="510"/>
    </location>
</feature>
<feature type="transmembrane region" description="Helical" evidence="15">
    <location>
        <begin position="382"/>
        <end position="400"/>
    </location>
</feature>
<dbReference type="PANTHER" id="PTHR10110">
    <property type="entry name" value="SODIUM/HYDROGEN EXCHANGER"/>
    <property type="match status" value="1"/>
</dbReference>
<dbReference type="AlphaFoldDB" id="I3JPC6"/>
<dbReference type="GeneTree" id="ENSGT00940000153460"/>
<feature type="transmembrane region" description="Helical" evidence="15">
    <location>
        <begin position="55"/>
        <end position="73"/>
    </location>
</feature>
<dbReference type="InterPro" id="IPR002090">
    <property type="entry name" value="NHE-6/7/9"/>
</dbReference>
<dbReference type="InterPro" id="IPR004709">
    <property type="entry name" value="NaH_exchanger"/>
</dbReference>
<dbReference type="InterPro" id="IPR018422">
    <property type="entry name" value="Cation/H_exchanger_CPA1"/>
</dbReference>
<evidence type="ECO:0000256" key="13">
    <source>
        <dbReference type="RuleBase" id="RU003722"/>
    </source>
</evidence>
<dbReference type="InterPro" id="IPR006153">
    <property type="entry name" value="Cation/H_exchanger_TM"/>
</dbReference>
<dbReference type="Ensembl" id="ENSONIT00000010729.2">
    <property type="protein sequence ID" value="ENSONIP00000010720.2"/>
    <property type="gene ID" value="ENSONIG00000008525.2"/>
</dbReference>
<comment type="subcellular location">
    <subcellularLocation>
        <location evidence="2">Cell membrane</location>
        <topology evidence="2">Multi-pass membrane protein</topology>
    </subcellularLocation>
    <subcellularLocation>
        <location evidence="1">Recycling endosome membrane</location>
        <topology evidence="1">Multi-pass membrane protein</topology>
    </subcellularLocation>
</comment>
<evidence type="ECO:0000256" key="7">
    <source>
        <dbReference type="ARBA" id="ARBA00022753"/>
    </source>
</evidence>
<accession>I3JPC6</accession>
<evidence type="ECO:0000256" key="1">
    <source>
        <dbReference type="ARBA" id="ARBA00004195"/>
    </source>
</evidence>
<protein>
    <recommendedName>
        <fullName evidence="13">Sodium/hydrogen exchanger</fullName>
    </recommendedName>
</protein>
<dbReference type="PANTHER" id="PTHR10110:SF153">
    <property type="entry name" value="SODIUM_HYDROGEN EXCHANGER"/>
    <property type="match status" value="1"/>
</dbReference>
<feature type="signal peptide" evidence="16">
    <location>
        <begin position="1"/>
        <end position="31"/>
    </location>
</feature>
<feature type="compositionally biased region" description="Polar residues" evidence="14">
    <location>
        <begin position="620"/>
        <end position="638"/>
    </location>
</feature>
<keyword evidence="10 13" id="KW-0406">Ion transport</keyword>
<evidence type="ECO:0000256" key="3">
    <source>
        <dbReference type="ARBA" id="ARBA00007367"/>
    </source>
</evidence>
<keyword evidence="7" id="KW-0967">Endosome</keyword>
<reference evidence="18" key="2">
    <citation type="submission" date="2025-08" db="UniProtKB">
        <authorList>
            <consortium name="Ensembl"/>
        </authorList>
    </citation>
    <scope>IDENTIFICATION</scope>
</reference>
<evidence type="ECO:0000256" key="10">
    <source>
        <dbReference type="ARBA" id="ARBA00023065"/>
    </source>
</evidence>
<feature type="transmembrane region" description="Helical" evidence="15">
    <location>
        <begin position="482"/>
        <end position="503"/>
    </location>
</feature>
<evidence type="ECO:0000259" key="17">
    <source>
        <dbReference type="Pfam" id="PF00999"/>
    </source>
</evidence>
<feature type="transmembrane region" description="Helical" evidence="15">
    <location>
        <begin position="153"/>
        <end position="170"/>
    </location>
</feature>
<sequence length="684" mass="75174">KCMSWKSSGLRRLTPLLLPFLLTVLLVGSQGDGGAMDNGATERIAEESHRQDSAYLLIFIMLLTLTILTIWLFKHRRFRFLHETGLAMIYGLLVGVILDVILGCAVNGSPATLLVNVSGRFYEYTLKGEVGQGKGHQVQDDEMLRKVTFDPEVFFNILLPPIIFHAGYSLKRRHFFRNIGSILAYAFIGTVISCFVIGLIMYGFVSFMKVVGQLGGDFYFTDCLFFGAIVSATDPVTVLAIFNELKVDVDLYALLFGESVLNDAVAIVLSSSIVAYQPAGDNSHSFEAMAMLKSFGVFLGVFSGSFALGVVTGVVTFTKLRDFPLLETALFFLMSWSTFLLAEACGFTGVVAVLFCGITQAHYTYNNLSPDSQDRTKQLFELLNFLAENFIFSYMGLTLFSFQSHVFNPLFIVGAFVSFTLLVVKDSVAVFLGRAANIYPLSFLLNLGRKNKIGYNFQHVMMFAGLRGAMTFALSIRDTATYARQMMFSTTLLIVFFTVWICGGGTTPMLSFMSIPVGVDSDQDNTNSGALDGSQRRSTKHESAWPFRIWYNFDHNYLKPLLTHSGPPLTATMPACCGPLARCLTSPQAYENEGQLHDDDSDFILNDASVSSMYADVTVSTDASGSRTVNPKRSSTTRAGGGVGSFDEGLDHELSVAEHEVAIRGTRLVLPMDDPVEAPTTHHA</sequence>
<keyword evidence="13" id="KW-0050">Antiport</keyword>
<evidence type="ECO:0000256" key="12">
    <source>
        <dbReference type="ARBA" id="ARBA00023201"/>
    </source>
</evidence>
<name>I3JPC6_ORENI</name>
<keyword evidence="9" id="KW-0915">Sodium</keyword>
<evidence type="ECO:0000256" key="8">
    <source>
        <dbReference type="ARBA" id="ARBA00022989"/>
    </source>
</evidence>
<dbReference type="eggNOG" id="KOG1965">
    <property type="taxonomic scope" value="Eukaryota"/>
</dbReference>
<dbReference type="GO" id="GO:0015386">
    <property type="term" value="F:potassium:proton antiporter activity"/>
    <property type="evidence" value="ECO:0007669"/>
    <property type="project" value="TreeGrafter"/>
</dbReference>
<reference evidence="18" key="3">
    <citation type="submission" date="2025-09" db="UniProtKB">
        <authorList>
            <consortium name="Ensembl"/>
        </authorList>
    </citation>
    <scope>IDENTIFICATION</scope>
</reference>
<dbReference type="GO" id="GO:0015385">
    <property type="term" value="F:sodium:proton antiporter activity"/>
    <property type="evidence" value="ECO:0007669"/>
    <property type="project" value="InterPro"/>
</dbReference>
<keyword evidence="11 15" id="KW-0472">Membrane</keyword>
<evidence type="ECO:0000256" key="11">
    <source>
        <dbReference type="ARBA" id="ARBA00023136"/>
    </source>
</evidence>
<evidence type="ECO:0000256" key="6">
    <source>
        <dbReference type="ARBA" id="ARBA00022692"/>
    </source>
</evidence>
<gene>
    <name evidence="18" type="primary">LOC100707452</name>
</gene>
<evidence type="ECO:0000256" key="15">
    <source>
        <dbReference type="SAM" id="Phobius"/>
    </source>
</evidence>
<evidence type="ECO:0000256" key="16">
    <source>
        <dbReference type="SAM" id="SignalP"/>
    </source>
</evidence>
<reference evidence="19" key="1">
    <citation type="submission" date="2012-01" db="EMBL/GenBank/DDBJ databases">
        <title>The Genome Sequence of Oreochromis niloticus (Nile Tilapia).</title>
        <authorList>
            <consortium name="Broad Institute Genome Assembly Team"/>
            <consortium name="Broad Institute Sequencing Platform"/>
            <person name="Di Palma F."/>
            <person name="Johnson J."/>
            <person name="Lander E.S."/>
            <person name="Lindblad-Toh K."/>
        </authorList>
    </citation>
    <scope>NUCLEOTIDE SEQUENCE [LARGE SCALE GENOMIC DNA]</scope>
</reference>
<dbReference type="PRINTS" id="PR01088">
    <property type="entry name" value="NAHEXCHNGR6"/>
</dbReference>
<keyword evidence="16" id="KW-0732">Signal</keyword>
<evidence type="ECO:0000256" key="5">
    <source>
        <dbReference type="ARBA" id="ARBA00022475"/>
    </source>
</evidence>
<evidence type="ECO:0000256" key="9">
    <source>
        <dbReference type="ARBA" id="ARBA00023053"/>
    </source>
</evidence>
<feature type="chain" id="PRO_5025344643" description="Sodium/hydrogen exchanger" evidence="16">
    <location>
        <begin position="32"/>
        <end position="684"/>
    </location>
</feature>
<keyword evidence="5" id="KW-1003">Cell membrane</keyword>
<dbReference type="Gene3D" id="6.10.140.1330">
    <property type="match status" value="1"/>
</dbReference>
<feature type="transmembrane region" description="Helical" evidence="15">
    <location>
        <begin position="329"/>
        <end position="362"/>
    </location>
</feature>
<feature type="region of interest" description="Disordered" evidence="14">
    <location>
        <begin position="620"/>
        <end position="646"/>
    </location>
</feature>
<dbReference type="PRINTS" id="PR01084">
    <property type="entry name" value="NAHEXCHNGR"/>
</dbReference>
<dbReference type="NCBIfam" id="TIGR00840">
    <property type="entry name" value="b_cpa1"/>
    <property type="match status" value="1"/>
</dbReference>
<dbReference type="Pfam" id="PF00999">
    <property type="entry name" value="Na_H_Exchanger"/>
    <property type="match status" value="1"/>
</dbReference>
<dbReference type="GO" id="GO:0051453">
    <property type="term" value="P:regulation of intracellular pH"/>
    <property type="evidence" value="ECO:0007669"/>
    <property type="project" value="TreeGrafter"/>
</dbReference>
<feature type="transmembrane region" description="Helical" evidence="15">
    <location>
        <begin position="85"/>
        <end position="108"/>
    </location>
</feature>
<keyword evidence="12 13" id="KW-0739">Sodium transport</keyword>
<keyword evidence="19" id="KW-1185">Reference proteome</keyword>
<evidence type="ECO:0000256" key="14">
    <source>
        <dbReference type="SAM" id="MobiDB-lite"/>
    </source>
</evidence>
<evidence type="ECO:0000313" key="18">
    <source>
        <dbReference type="Ensembl" id="ENSONIP00000010720.2"/>
    </source>
</evidence>
<comment type="similarity">
    <text evidence="3 13">Belongs to the monovalent cation:proton antiporter 1 (CPA1) transporter (TC 2.A.36) family.</text>
</comment>
<evidence type="ECO:0000256" key="2">
    <source>
        <dbReference type="ARBA" id="ARBA00004651"/>
    </source>
</evidence>
<keyword evidence="6 13" id="KW-0812">Transmembrane</keyword>
<dbReference type="Proteomes" id="UP000005207">
    <property type="component" value="Linkage group LG10"/>
</dbReference>
<keyword evidence="8 15" id="KW-1133">Transmembrane helix</keyword>
<feature type="transmembrane region" description="Helical" evidence="15">
    <location>
        <begin position="182"/>
        <end position="204"/>
    </location>
</feature>
<dbReference type="GO" id="GO:0055038">
    <property type="term" value="C:recycling endosome membrane"/>
    <property type="evidence" value="ECO:0007669"/>
    <property type="project" value="UniProtKB-SubCell"/>
</dbReference>
<dbReference type="GO" id="GO:0098719">
    <property type="term" value="P:sodium ion import across plasma membrane"/>
    <property type="evidence" value="ECO:0007669"/>
    <property type="project" value="TreeGrafter"/>
</dbReference>
<evidence type="ECO:0000313" key="19">
    <source>
        <dbReference type="Proteomes" id="UP000005207"/>
    </source>
</evidence>
<proteinExistence type="inferred from homology"/>
<keyword evidence="4 13" id="KW-0813">Transport</keyword>
<organism evidence="18 19">
    <name type="scientific">Oreochromis niloticus</name>
    <name type="common">Nile tilapia</name>
    <name type="synonym">Tilapia nilotica</name>
    <dbReference type="NCBI Taxonomy" id="8128"/>
    <lineage>
        <taxon>Eukaryota</taxon>
        <taxon>Metazoa</taxon>
        <taxon>Chordata</taxon>
        <taxon>Craniata</taxon>
        <taxon>Vertebrata</taxon>
        <taxon>Euteleostomi</taxon>
        <taxon>Actinopterygii</taxon>
        <taxon>Neopterygii</taxon>
        <taxon>Teleostei</taxon>
        <taxon>Neoteleostei</taxon>
        <taxon>Acanthomorphata</taxon>
        <taxon>Ovalentaria</taxon>
        <taxon>Cichlomorphae</taxon>
        <taxon>Cichliformes</taxon>
        <taxon>Cichlidae</taxon>
        <taxon>African cichlids</taxon>
        <taxon>Pseudocrenilabrinae</taxon>
        <taxon>Oreochromini</taxon>
        <taxon>Oreochromis</taxon>
    </lineage>
</organism>